<dbReference type="eggNOG" id="COG1367">
    <property type="taxonomic scope" value="Bacteria"/>
</dbReference>
<dbReference type="RefSeq" id="WP_013433699.1">
    <property type="nucleotide sequence ID" value="NC_014721.1"/>
</dbReference>
<protein>
    <recommendedName>
        <fullName evidence="2">CRISPR type III-associated protein domain-containing protein</fullName>
    </recommendedName>
</protein>
<dbReference type="HOGENOM" id="CLU_782296_0_0_9"/>
<dbReference type="Proteomes" id="UP000009256">
    <property type="component" value="Chromosome"/>
</dbReference>
<keyword evidence="1" id="KW-0051">Antiviral defense</keyword>
<dbReference type="NCBIfam" id="TIGR01894">
    <property type="entry name" value="cas_TM1795_cmr1"/>
    <property type="match status" value="1"/>
</dbReference>
<dbReference type="KEGG" id="cki:Calkr_2563"/>
<evidence type="ECO:0000256" key="1">
    <source>
        <dbReference type="ARBA" id="ARBA00023118"/>
    </source>
</evidence>
<sequence>MGRKEVTVKLETITPLWTGDAWLQNKKIRPSSLIGSLRFWFSVYWKVIINKNTEKLNDKNVIADDLREFKDLRGKKATFRQILFERIAKREDYKCFDEVLDDVFEELGLPVPSRLFGCTGWKSRVDIRRISYKEEEIESKNLDFKFPFSKDSKFNTEFWIKKSLFNNENNNENKVVLYKNIEFTLKAPNYWWDRYLSDFFSFYKDKIILVGGKLSFGFGMVKMMIEGSQEIQEINEQEINESNKNDANWNDIIRMDKIENIKYEKQCNVLGYNFRYFLRREEEKKYREKNFGKQGVASSIYVSNLIRDSSNHIYIYLINFNNPFSGNKNLSEKIFNNYKELLNEKLKSEGDRSV</sequence>
<accession>E4S8Y3</accession>
<feature type="domain" description="CRISPR type III-associated protein" evidence="2">
    <location>
        <begin position="9"/>
        <end position="221"/>
    </location>
</feature>
<dbReference type="AlphaFoldDB" id="E4S8Y3"/>
<dbReference type="OrthoDB" id="9806750at2"/>
<dbReference type="EMBL" id="CP002326">
    <property type="protein sequence ID" value="ADQ41988.1"/>
    <property type="molecule type" value="Genomic_DNA"/>
</dbReference>
<dbReference type="InterPro" id="IPR007522">
    <property type="entry name" value="CRISPR-assoc_prot_TM1795"/>
</dbReference>
<dbReference type="GO" id="GO:0051607">
    <property type="term" value="P:defense response to virus"/>
    <property type="evidence" value="ECO:0007669"/>
    <property type="project" value="UniProtKB-KW"/>
</dbReference>
<keyword evidence="4" id="KW-1185">Reference proteome</keyword>
<organism evidence="3 4">
    <name type="scientific">Caldicellulosiruptor acetigenus (strain ATCC 700853 / DSM 12137 / I77R1B)</name>
    <name type="common">Caldicellulosiruptor kristjanssonii</name>
    <dbReference type="NCBI Taxonomy" id="632335"/>
    <lineage>
        <taxon>Bacteria</taxon>
        <taxon>Bacillati</taxon>
        <taxon>Bacillota</taxon>
        <taxon>Bacillota incertae sedis</taxon>
        <taxon>Caldicellulosiruptorales</taxon>
        <taxon>Caldicellulosiruptoraceae</taxon>
        <taxon>Caldicellulosiruptor</taxon>
    </lineage>
</organism>
<dbReference type="Pfam" id="PF03787">
    <property type="entry name" value="RAMPs"/>
    <property type="match status" value="1"/>
</dbReference>
<proteinExistence type="predicted"/>
<reference evidence="3 4" key="2">
    <citation type="journal article" date="2011" name="J. Bacteriol.">
        <title>Complete genome sequences for the anaerobic, extremely thermophilic plant biomass-degrading bacteria Caldicellulosiruptor hydrothermalis, Caldicellulosiruptor kristjanssonii, Caldicellulosiruptor kronotskyensis, Caldicellulosiruptor owensenis, and Caldicellulosiruptor lactoaceticus.</title>
        <authorList>
            <person name="Blumer-Schuette S.E."/>
            <person name="Ozdemir I."/>
            <person name="Mistry D."/>
            <person name="Lucas S."/>
            <person name="Lapidus A."/>
            <person name="Cheng J.F."/>
            <person name="Goodwin L.A."/>
            <person name="Pitluck S."/>
            <person name="Land M.L."/>
            <person name="Hauser L.J."/>
            <person name="Woyke T."/>
            <person name="Mikhailova N."/>
            <person name="Pati A."/>
            <person name="Kyrpides N.C."/>
            <person name="Ivanova N."/>
            <person name="Detter J.C."/>
            <person name="Walston-Davenport K."/>
            <person name="Han S."/>
            <person name="Adams M.W."/>
            <person name="Kelly R.M."/>
        </authorList>
    </citation>
    <scope>NUCLEOTIDE SEQUENCE [LARGE SCALE GENOMIC DNA]</scope>
    <source>
        <strain evidence="4">ATCC 700853 / DSM 12137 / I77R1B</strain>
    </source>
</reference>
<gene>
    <name evidence="3" type="ordered locus">Calkr_2563</name>
</gene>
<evidence type="ECO:0000313" key="4">
    <source>
        <dbReference type="Proteomes" id="UP000009256"/>
    </source>
</evidence>
<name>E4S8Y3_CALA7</name>
<evidence type="ECO:0000313" key="3">
    <source>
        <dbReference type="EMBL" id="ADQ41988.1"/>
    </source>
</evidence>
<evidence type="ECO:0000259" key="2">
    <source>
        <dbReference type="Pfam" id="PF03787"/>
    </source>
</evidence>
<dbReference type="STRING" id="632335.Calkr_2563"/>
<reference key="1">
    <citation type="submission" date="2010-11" db="EMBL/GenBank/DDBJ databases">
        <title>Complete sequence of chromosome of Caldicellulosiruptor kristjanssonii 177R1B.</title>
        <authorList>
            <consortium name="US DOE Joint Genome Institute"/>
            <person name="Lucas S."/>
            <person name="Copeland A."/>
            <person name="Lapidus A."/>
            <person name="Cheng J.-F."/>
            <person name="Bruce D."/>
            <person name="Goodwin L."/>
            <person name="Pitluck S."/>
            <person name="Davenport K."/>
            <person name="Detter J.C."/>
            <person name="Han C."/>
            <person name="Tapia R."/>
            <person name="Land M."/>
            <person name="Hauser L."/>
            <person name="Jeffries C."/>
            <person name="Kyrpides N."/>
            <person name="Ivanova N."/>
            <person name="Mikhailova N."/>
            <person name="Blumer-Schuette S.E."/>
            <person name="Kelly R.M."/>
            <person name="Woyke T."/>
        </authorList>
    </citation>
    <scope>NUCLEOTIDE SEQUENCE</scope>
    <source>
        <strain>177R1B</strain>
    </source>
</reference>
<dbReference type="InterPro" id="IPR005537">
    <property type="entry name" value="RAMP_III_fam"/>
</dbReference>